<evidence type="ECO:0000256" key="1">
    <source>
        <dbReference type="SAM" id="Phobius"/>
    </source>
</evidence>
<gene>
    <name evidence="2" type="ORF">CHU95_13420</name>
</gene>
<dbReference type="InterPro" id="IPR009935">
    <property type="entry name" value="DUF1467"/>
</dbReference>
<dbReference type="Pfam" id="PF07330">
    <property type="entry name" value="DUF1467"/>
    <property type="match status" value="1"/>
</dbReference>
<feature type="transmembrane region" description="Helical" evidence="1">
    <location>
        <begin position="51"/>
        <end position="74"/>
    </location>
</feature>
<name>A0A255YW55_9PROT</name>
<dbReference type="Proteomes" id="UP000216998">
    <property type="component" value="Unassembled WGS sequence"/>
</dbReference>
<sequence length="84" mass="9562">MGWVTWAAIYFTVWWTVLFMVLPFGRKQEGEVQEVGYLPGTPARPMIVKKFMWTTILSAIIVGLAWSSGHFGLIDYRALLRGTP</sequence>
<keyword evidence="1" id="KW-0472">Membrane</keyword>
<organism evidence="2 3">
    <name type="scientific">Niveispirillum lacus</name>
    <dbReference type="NCBI Taxonomy" id="1981099"/>
    <lineage>
        <taxon>Bacteria</taxon>
        <taxon>Pseudomonadati</taxon>
        <taxon>Pseudomonadota</taxon>
        <taxon>Alphaproteobacteria</taxon>
        <taxon>Rhodospirillales</taxon>
        <taxon>Azospirillaceae</taxon>
        <taxon>Niveispirillum</taxon>
    </lineage>
</organism>
<dbReference type="AlphaFoldDB" id="A0A255YW55"/>
<keyword evidence="1" id="KW-0812">Transmembrane</keyword>
<evidence type="ECO:0008006" key="4">
    <source>
        <dbReference type="Google" id="ProtNLM"/>
    </source>
</evidence>
<proteinExistence type="predicted"/>
<reference evidence="2 3" key="1">
    <citation type="submission" date="2017-07" db="EMBL/GenBank/DDBJ databases">
        <title>Niveispirillum cyanobacteriorum sp. nov., isolated from cyanobacterial aggregates in a eutrophic lake.</title>
        <authorList>
            <person name="Cai H."/>
        </authorList>
    </citation>
    <scope>NUCLEOTIDE SEQUENCE [LARGE SCALE GENOMIC DNA]</scope>
    <source>
        <strain evidence="3">TH1-14</strain>
    </source>
</reference>
<feature type="transmembrane region" description="Helical" evidence="1">
    <location>
        <begin position="6"/>
        <end position="24"/>
    </location>
</feature>
<protein>
    <recommendedName>
        <fullName evidence="4">DUF1467 domain-containing protein</fullName>
    </recommendedName>
</protein>
<keyword evidence="3" id="KW-1185">Reference proteome</keyword>
<dbReference type="EMBL" id="NOXU01000030">
    <property type="protein sequence ID" value="OYQ33409.1"/>
    <property type="molecule type" value="Genomic_DNA"/>
</dbReference>
<comment type="caution">
    <text evidence="2">The sequence shown here is derived from an EMBL/GenBank/DDBJ whole genome shotgun (WGS) entry which is preliminary data.</text>
</comment>
<accession>A0A255YW55</accession>
<evidence type="ECO:0000313" key="2">
    <source>
        <dbReference type="EMBL" id="OYQ33409.1"/>
    </source>
</evidence>
<keyword evidence="1" id="KW-1133">Transmembrane helix</keyword>
<dbReference type="OrthoDB" id="9804637at2"/>
<evidence type="ECO:0000313" key="3">
    <source>
        <dbReference type="Proteomes" id="UP000216998"/>
    </source>
</evidence>
<dbReference type="RefSeq" id="WP_094456852.1">
    <property type="nucleotide sequence ID" value="NZ_NOXU01000030.1"/>
</dbReference>